<evidence type="ECO:0000256" key="2">
    <source>
        <dbReference type="ARBA" id="ARBA00007534"/>
    </source>
</evidence>
<reference evidence="12" key="1">
    <citation type="submission" date="2023-06" db="EMBL/GenBank/DDBJ databases">
        <title>Draft genome of Marssonina rosae.</title>
        <authorList>
            <person name="Cheng Q."/>
        </authorList>
    </citation>
    <scope>NUCLEOTIDE SEQUENCE</scope>
    <source>
        <strain evidence="12">R4</strain>
    </source>
</reference>
<dbReference type="AlphaFoldDB" id="A0AAD9WB28"/>
<dbReference type="PANTHER" id="PTHR48250">
    <property type="entry name" value="CUTINASE 2-RELATED"/>
    <property type="match status" value="1"/>
</dbReference>
<dbReference type="GO" id="GO:0005576">
    <property type="term" value="C:extracellular region"/>
    <property type="evidence" value="ECO:0007669"/>
    <property type="project" value="UniProtKB-SubCell"/>
</dbReference>
<dbReference type="EC" id="3.1.1.74" evidence="3"/>
<evidence type="ECO:0000256" key="5">
    <source>
        <dbReference type="ARBA" id="ARBA00022525"/>
    </source>
</evidence>
<feature type="active site" description="Proton donor/acceptor" evidence="10">
    <location>
        <position position="240"/>
    </location>
</feature>
<sequence>MRSAQFEAASFFFFGQSHQLAPFVHHTPFHSFSLSFPRASSDFIMKSHSLVITLLAGLVSSSPLESRQSRYVGVSATEYTQDGCKPVIFFFARGSTEVGNLGSVVGQPAGRALKEALGEDQVAVEGIDYAAAIRTNLLPGGADPAGVTAMRDLLVDAASKCPTSALLAGGYSQGAAVTHRAIEDLDPSVMDKIAGVVTFGDTQNTQDQGRIPNFPAEKLMIICNPGDAVCTGTLAILAPHFDYTKHVPEAVSFLTSKLTTAAGE</sequence>
<organism evidence="12 13">
    <name type="scientific">Diplocarpon rosae</name>
    <dbReference type="NCBI Taxonomy" id="946125"/>
    <lineage>
        <taxon>Eukaryota</taxon>
        <taxon>Fungi</taxon>
        <taxon>Dikarya</taxon>
        <taxon>Ascomycota</taxon>
        <taxon>Pezizomycotina</taxon>
        <taxon>Leotiomycetes</taxon>
        <taxon>Helotiales</taxon>
        <taxon>Drepanopezizaceae</taxon>
        <taxon>Diplocarpon</taxon>
    </lineage>
</organism>
<keyword evidence="13" id="KW-1185">Reference proteome</keyword>
<keyword evidence="6" id="KW-0732">Signal</keyword>
<evidence type="ECO:0000256" key="11">
    <source>
        <dbReference type="PIRSR" id="PIRSR611150-2"/>
    </source>
</evidence>
<gene>
    <name evidence="12" type="ORF">QTJ16_006063</name>
</gene>
<evidence type="ECO:0000256" key="6">
    <source>
        <dbReference type="ARBA" id="ARBA00022729"/>
    </source>
</evidence>
<evidence type="ECO:0000256" key="7">
    <source>
        <dbReference type="ARBA" id="ARBA00022801"/>
    </source>
</evidence>
<name>A0AAD9WB28_9HELO</name>
<comment type="subcellular location">
    <subcellularLocation>
        <location evidence="1">Secreted</location>
    </subcellularLocation>
</comment>
<evidence type="ECO:0000313" key="13">
    <source>
        <dbReference type="Proteomes" id="UP001285354"/>
    </source>
</evidence>
<feature type="active site" evidence="10">
    <location>
        <position position="227"/>
    </location>
</feature>
<evidence type="ECO:0000256" key="9">
    <source>
        <dbReference type="ARBA" id="ARBA00034045"/>
    </source>
</evidence>
<evidence type="ECO:0000256" key="4">
    <source>
        <dbReference type="ARBA" id="ARBA00022487"/>
    </source>
</evidence>
<evidence type="ECO:0000256" key="8">
    <source>
        <dbReference type="ARBA" id="ARBA00023157"/>
    </source>
</evidence>
<keyword evidence="7" id="KW-0378">Hydrolase</keyword>
<dbReference type="GO" id="GO:0050525">
    <property type="term" value="F:cutinase activity"/>
    <property type="evidence" value="ECO:0007669"/>
    <property type="project" value="UniProtKB-EC"/>
</dbReference>
<dbReference type="PROSITE" id="PS00931">
    <property type="entry name" value="CUTINASE_2"/>
    <property type="match status" value="1"/>
</dbReference>
<dbReference type="FunFam" id="3.40.50.1820:FF:000235">
    <property type="entry name" value="Cutinase 1"/>
    <property type="match status" value="1"/>
</dbReference>
<dbReference type="Proteomes" id="UP001285354">
    <property type="component" value="Unassembled WGS sequence"/>
</dbReference>
<dbReference type="Pfam" id="PF01083">
    <property type="entry name" value="Cutinase"/>
    <property type="match status" value="1"/>
</dbReference>
<dbReference type="InterPro" id="IPR043579">
    <property type="entry name" value="CUTINASE_2"/>
</dbReference>
<feature type="disulfide bond" evidence="11">
    <location>
        <begin position="223"/>
        <end position="230"/>
    </location>
</feature>
<dbReference type="SUPFAM" id="SSF53474">
    <property type="entry name" value="alpha/beta-Hydrolases"/>
    <property type="match status" value="1"/>
</dbReference>
<evidence type="ECO:0000313" key="12">
    <source>
        <dbReference type="EMBL" id="KAK2624870.1"/>
    </source>
</evidence>
<protein>
    <recommendedName>
        <fullName evidence="3">cutinase</fullName>
        <ecNumber evidence="3">3.1.1.74</ecNumber>
    </recommendedName>
</protein>
<dbReference type="InterPro" id="IPR000675">
    <property type="entry name" value="Cutinase/axe"/>
</dbReference>
<feature type="disulfide bond" evidence="11">
    <location>
        <begin position="84"/>
        <end position="161"/>
    </location>
</feature>
<comment type="similarity">
    <text evidence="2">Belongs to the cutinase family.</text>
</comment>
<dbReference type="GO" id="GO:0016052">
    <property type="term" value="P:carbohydrate catabolic process"/>
    <property type="evidence" value="ECO:0007669"/>
    <property type="project" value="TreeGrafter"/>
</dbReference>
<dbReference type="InterPro" id="IPR029058">
    <property type="entry name" value="AB_hydrolase_fold"/>
</dbReference>
<dbReference type="PANTHER" id="PTHR48250:SF3">
    <property type="entry name" value="CUTINASE 1-RELATED"/>
    <property type="match status" value="1"/>
</dbReference>
<comment type="caution">
    <text evidence="12">The sequence shown here is derived from an EMBL/GenBank/DDBJ whole genome shotgun (WGS) entry which is preliminary data.</text>
</comment>
<evidence type="ECO:0000256" key="3">
    <source>
        <dbReference type="ARBA" id="ARBA00013095"/>
    </source>
</evidence>
<dbReference type="EMBL" id="JAUBYV010000009">
    <property type="protein sequence ID" value="KAK2624870.1"/>
    <property type="molecule type" value="Genomic_DNA"/>
</dbReference>
<evidence type="ECO:0000256" key="10">
    <source>
        <dbReference type="PIRSR" id="PIRSR611150-1"/>
    </source>
</evidence>
<dbReference type="InterPro" id="IPR011150">
    <property type="entry name" value="Cutinase_monf"/>
</dbReference>
<keyword evidence="8 11" id="KW-1015">Disulfide bond</keyword>
<comment type="catalytic activity">
    <reaction evidence="9">
        <text>cutin + H2O = cutin monomers.</text>
        <dbReference type="EC" id="3.1.1.74"/>
    </reaction>
</comment>
<keyword evidence="4" id="KW-0719">Serine esterase</keyword>
<feature type="active site" description="Nucleophile" evidence="10">
    <location>
        <position position="172"/>
    </location>
</feature>
<keyword evidence="5" id="KW-0964">Secreted</keyword>
<proteinExistence type="inferred from homology"/>
<dbReference type="SMART" id="SM01110">
    <property type="entry name" value="Cutinase"/>
    <property type="match status" value="1"/>
</dbReference>
<accession>A0AAD9WB28</accession>
<evidence type="ECO:0000256" key="1">
    <source>
        <dbReference type="ARBA" id="ARBA00004613"/>
    </source>
</evidence>
<dbReference type="Gene3D" id="3.40.50.1820">
    <property type="entry name" value="alpha/beta hydrolase"/>
    <property type="match status" value="1"/>
</dbReference>